<reference evidence="14 15" key="1">
    <citation type="submission" date="2019-11" db="EMBL/GenBank/DDBJ databases">
        <title>Pedobacter petrophilus genome.</title>
        <authorList>
            <person name="Feldbauer M.J."/>
            <person name="Newman J.D."/>
        </authorList>
    </citation>
    <scope>NUCLEOTIDE SEQUENCE [LARGE SCALE GENOMIC DNA]</scope>
    <source>
        <strain evidence="14 15">LMG 29686</strain>
    </source>
</reference>
<evidence type="ECO:0000256" key="10">
    <source>
        <dbReference type="PROSITE-ProRule" id="PRU01360"/>
    </source>
</evidence>
<evidence type="ECO:0000256" key="5">
    <source>
        <dbReference type="ARBA" id="ARBA00022729"/>
    </source>
</evidence>
<dbReference type="OrthoDB" id="9782587at2"/>
<dbReference type="PANTHER" id="PTHR30069">
    <property type="entry name" value="TONB-DEPENDENT OUTER MEMBRANE RECEPTOR"/>
    <property type="match status" value="1"/>
</dbReference>
<evidence type="ECO:0000256" key="9">
    <source>
        <dbReference type="ARBA" id="ARBA00023237"/>
    </source>
</evidence>
<evidence type="ECO:0000256" key="8">
    <source>
        <dbReference type="ARBA" id="ARBA00023170"/>
    </source>
</evidence>
<evidence type="ECO:0000256" key="7">
    <source>
        <dbReference type="ARBA" id="ARBA00023136"/>
    </source>
</evidence>
<name>A0A7K0FV92_9SPHI</name>
<dbReference type="Pfam" id="PF07715">
    <property type="entry name" value="Plug"/>
    <property type="match status" value="1"/>
</dbReference>
<keyword evidence="3 10" id="KW-1134">Transmembrane beta strand</keyword>
<dbReference type="GO" id="GO:0009279">
    <property type="term" value="C:cell outer membrane"/>
    <property type="evidence" value="ECO:0007669"/>
    <property type="project" value="UniProtKB-SubCell"/>
</dbReference>
<accession>A0A7K0FV92</accession>
<dbReference type="PROSITE" id="PS52016">
    <property type="entry name" value="TONB_DEPENDENT_REC_3"/>
    <property type="match status" value="1"/>
</dbReference>
<dbReference type="PANTHER" id="PTHR30069:SF29">
    <property type="entry name" value="HEMOGLOBIN AND HEMOGLOBIN-HAPTOGLOBIN-BINDING PROTEIN 1-RELATED"/>
    <property type="match status" value="1"/>
</dbReference>
<evidence type="ECO:0000256" key="1">
    <source>
        <dbReference type="ARBA" id="ARBA00004571"/>
    </source>
</evidence>
<evidence type="ECO:0000256" key="4">
    <source>
        <dbReference type="ARBA" id="ARBA00022692"/>
    </source>
</evidence>
<dbReference type="GO" id="GO:0044718">
    <property type="term" value="P:siderophore transmembrane transport"/>
    <property type="evidence" value="ECO:0007669"/>
    <property type="project" value="TreeGrafter"/>
</dbReference>
<sequence length="698" mass="78284">MVEAYISSLFLLKFKILKILFTSISLFLSVTTFAQSKTDSTKKLNEVIVRGYYNNQPLLRSVSAVNVIDSNLIRTQQNTSLVSTLNTVPGLRMEERSPGSYRLSLRGSLLRSPFGIRNIKVYIDDFPLTDAGGNTYLNALDPLSIGNIEVYKGPEASVFGANTGGTILISPQPVNENNVTASVTAGAYGLFHQTVGIQQKYKDYSFSFMQGYQRSDGFRAHSAMERKYFQTNHQWNYNNKGNLKLYAFYSDLNYETPGGLTLAQFELDPKAARPATATLPGAASQQAAIYNKTLFGGLSNDYQISKNFKHVIALFGSYTDFKNPFITNYEKRYEGTLGLRTFVDYQQNNNLLKFNAQLGLESGATKTEIKNFDNNAGSPAAMQAFDHLKANQNFAFLRLNFDISNKLLIELASSLNYYKYKYESFFPATIESKERKFDTELMPKLATSYLISNELSVRASVSKGYSPPTIAEVRASDNNINNDLQAELGWNYEAGFRYHLKNNRLRLAANVFQFNLNDAIVRRLNANDSEFFINAGGTTQKGLELETAFWLIRNSASFLNAIELKSNYTYSHFRFKEFTTGNVSFDGNKLTGVPANVVVSSLDFQFNKGLYFFAQHNYTSSIPLNDGNSVFAKNYHLVELKTGMRNIRIKNIKLELFGGINNLLNKSYSLGNDLNAIGGRYYNAAAGINYYLGTSIKL</sequence>
<dbReference type="InterPro" id="IPR036942">
    <property type="entry name" value="Beta-barrel_TonB_sf"/>
</dbReference>
<dbReference type="Pfam" id="PF00593">
    <property type="entry name" value="TonB_dep_Rec_b-barrel"/>
    <property type="match status" value="1"/>
</dbReference>
<dbReference type="Gene3D" id="2.170.130.10">
    <property type="entry name" value="TonB-dependent receptor, plug domain"/>
    <property type="match status" value="1"/>
</dbReference>
<dbReference type="GO" id="GO:0015344">
    <property type="term" value="F:siderophore uptake transmembrane transporter activity"/>
    <property type="evidence" value="ECO:0007669"/>
    <property type="project" value="TreeGrafter"/>
</dbReference>
<keyword evidence="6 11" id="KW-0798">TonB box</keyword>
<organism evidence="14 15">
    <name type="scientific">Pedobacter petrophilus</name>
    <dbReference type="NCBI Taxonomy" id="1908241"/>
    <lineage>
        <taxon>Bacteria</taxon>
        <taxon>Pseudomonadati</taxon>
        <taxon>Bacteroidota</taxon>
        <taxon>Sphingobacteriia</taxon>
        <taxon>Sphingobacteriales</taxon>
        <taxon>Sphingobacteriaceae</taxon>
        <taxon>Pedobacter</taxon>
    </lineage>
</organism>
<dbReference type="Gene3D" id="2.40.170.20">
    <property type="entry name" value="TonB-dependent receptor, beta-barrel domain"/>
    <property type="match status" value="1"/>
</dbReference>
<evidence type="ECO:0000313" key="14">
    <source>
        <dbReference type="EMBL" id="MRX75537.1"/>
    </source>
</evidence>
<keyword evidence="15" id="KW-1185">Reference proteome</keyword>
<dbReference type="Proteomes" id="UP000487757">
    <property type="component" value="Unassembled WGS sequence"/>
</dbReference>
<dbReference type="InterPro" id="IPR039426">
    <property type="entry name" value="TonB-dep_rcpt-like"/>
</dbReference>
<evidence type="ECO:0000256" key="11">
    <source>
        <dbReference type="RuleBase" id="RU003357"/>
    </source>
</evidence>
<dbReference type="InterPro" id="IPR000531">
    <property type="entry name" value="Beta-barrel_TonB"/>
</dbReference>
<keyword evidence="2 10" id="KW-0813">Transport</keyword>
<evidence type="ECO:0000259" key="12">
    <source>
        <dbReference type="Pfam" id="PF00593"/>
    </source>
</evidence>
<keyword evidence="7 10" id="KW-0472">Membrane</keyword>
<comment type="subcellular location">
    <subcellularLocation>
        <location evidence="1 10">Cell outer membrane</location>
        <topology evidence="1 10">Multi-pass membrane protein</topology>
    </subcellularLocation>
</comment>
<proteinExistence type="inferred from homology"/>
<keyword evidence="4 10" id="KW-0812">Transmembrane</keyword>
<comment type="similarity">
    <text evidence="10 11">Belongs to the TonB-dependent receptor family.</text>
</comment>
<gene>
    <name evidence="14" type="ORF">GJU39_05490</name>
</gene>
<feature type="domain" description="TonB-dependent receptor-like beta-barrel" evidence="12">
    <location>
        <begin position="235"/>
        <end position="663"/>
    </location>
</feature>
<dbReference type="SUPFAM" id="SSF56935">
    <property type="entry name" value="Porins"/>
    <property type="match status" value="1"/>
</dbReference>
<feature type="domain" description="TonB-dependent receptor plug" evidence="13">
    <location>
        <begin position="61"/>
        <end position="165"/>
    </location>
</feature>
<keyword evidence="9 10" id="KW-0998">Cell outer membrane</keyword>
<dbReference type="InterPro" id="IPR037066">
    <property type="entry name" value="Plug_dom_sf"/>
</dbReference>
<evidence type="ECO:0000256" key="3">
    <source>
        <dbReference type="ARBA" id="ARBA00022452"/>
    </source>
</evidence>
<dbReference type="AlphaFoldDB" id="A0A7K0FV92"/>
<comment type="caution">
    <text evidence="14">The sequence shown here is derived from an EMBL/GenBank/DDBJ whole genome shotgun (WGS) entry which is preliminary data.</text>
</comment>
<evidence type="ECO:0000313" key="15">
    <source>
        <dbReference type="Proteomes" id="UP000487757"/>
    </source>
</evidence>
<protein>
    <submittedName>
        <fullName evidence="14">TonB-dependent receptor</fullName>
    </submittedName>
</protein>
<evidence type="ECO:0000256" key="6">
    <source>
        <dbReference type="ARBA" id="ARBA00023077"/>
    </source>
</evidence>
<evidence type="ECO:0000256" key="2">
    <source>
        <dbReference type="ARBA" id="ARBA00022448"/>
    </source>
</evidence>
<dbReference type="InterPro" id="IPR012910">
    <property type="entry name" value="Plug_dom"/>
</dbReference>
<evidence type="ECO:0000259" key="13">
    <source>
        <dbReference type="Pfam" id="PF07715"/>
    </source>
</evidence>
<keyword evidence="5" id="KW-0732">Signal</keyword>
<dbReference type="EMBL" id="WKKH01000006">
    <property type="protein sequence ID" value="MRX75537.1"/>
    <property type="molecule type" value="Genomic_DNA"/>
</dbReference>
<keyword evidence="8 14" id="KW-0675">Receptor</keyword>